<keyword evidence="6" id="KW-1185">Reference proteome</keyword>
<accession>A0ABR9W871</accession>
<keyword evidence="1" id="KW-0805">Transcription regulation</keyword>
<dbReference type="PANTHER" id="PTHR43280:SF32">
    <property type="entry name" value="TRANSCRIPTIONAL REGULATORY PROTEIN"/>
    <property type="match status" value="1"/>
</dbReference>
<protein>
    <submittedName>
        <fullName evidence="5">Helix-turn-helix domain-containing protein</fullName>
    </submittedName>
</protein>
<evidence type="ECO:0000259" key="4">
    <source>
        <dbReference type="PROSITE" id="PS01124"/>
    </source>
</evidence>
<proteinExistence type="predicted"/>
<keyword evidence="3" id="KW-0804">Transcription</keyword>
<sequence>MESLCTYPTRFEVSKIKPAINDCGSLPYLFKAEYVQSDSRNSAQIREGPNFFEAIFFIEGSGIIRTGPNVYEIKNNTIYRLASGQRYILTSEGHYRGYRICFSREFLYMTGTETTRLFLDENCAPANVSYSLTVSAVAKPQIEEVLQAMVKENTNNFQPRSQVLIGLLRIFLIYFVRLVRENKSPVLPGAEYDFFQRFTDLVKEHFTLKRTVAQYAADLHVTQNAMNAIVKKASGFNASHHIHQHIVNEAKQLAMNPNLSMKQIAYRLGFSDIGHFSKFFKNKSGMSFTDFKMNHSFNLMPAVKAVTVTNLRPESGNETKLCFQADFLESGNRAFIKTQTTPKRSKQFEIVWIKSGAGNFMLDFRRHEIKENMLYCLFPGQMYDFNPAPGISGYRICFSGDFFCHYKEQSYLPFAVDYQCRDNNEQIMQVDKEIEYEIEGIVRSMIREHANDFAFKSEILKGLLKIFIAYFSRRFQENQVSDAGSNDIRFFRTFMDLLDCNYLTKKAVTDYAEALSVSPNYLSEVIKKVSGHSASYHIQKRLILEARRAAVYSQASMKEIAYGLGFLDPAQFSKFFKTKTGVNFSTYKKELTPFCHDDG</sequence>
<feature type="domain" description="HTH araC/xylS-type" evidence="4">
    <location>
        <begin position="492"/>
        <end position="590"/>
    </location>
</feature>
<dbReference type="RefSeq" id="WP_194119942.1">
    <property type="nucleotide sequence ID" value="NZ_JACYGY010000001.1"/>
</dbReference>
<gene>
    <name evidence="5" type="ORF">IEE83_07260</name>
</gene>
<evidence type="ECO:0000256" key="2">
    <source>
        <dbReference type="ARBA" id="ARBA00023125"/>
    </source>
</evidence>
<dbReference type="PANTHER" id="PTHR43280">
    <property type="entry name" value="ARAC-FAMILY TRANSCRIPTIONAL REGULATOR"/>
    <property type="match status" value="1"/>
</dbReference>
<evidence type="ECO:0000313" key="6">
    <source>
        <dbReference type="Proteomes" id="UP000634134"/>
    </source>
</evidence>
<evidence type="ECO:0000256" key="1">
    <source>
        <dbReference type="ARBA" id="ARBA00023015"/>
    </source>
</evidence>
<dbReference type="SMART" id="SM00342">
    <property type="entry name" value="HTH_ARAC"/>
    <property type="match status" value="2"/>
</dbReference>
<evidence type="ECO:0000313" key="5">
    <source>
        <dbReference type="EMBL" id="MBE9461677.1"/>
    </source>
</evidence>
<evidence type="ECO:0000256" key="3">
    <source>
        <dbReference type="ARBA" id="ARBA00023163"/>
    </source>
</evidence>
<organism evidence="5 6">
    <name type="scientific">Dyadobacter subterraneus</name>
    <dbReference type="NCBI Taxonomy" id="2773304"/>
    <lineage>
        <taxon>Bacteria</taxon>
        <taxon>Pseudomonadati</taxon>
        <taxon>Bacteroidota</taxon>
        <taxon>Cytophagia</taxon>
        <taxon>Cytophagales</taxon>
        <taxon>Spirosomataceae</taxon>
        <taxon>Dyadobacter</taxon>
    </lineage>
</organism>
<dbReference type="Proteomes" id="UP000634134">
    <property type="component" value="Unassembled WGS sequence"/>
</dbReference>
<dbReference type="PROSITE" id="PS01124">
    <property type="entry name" value="HTH_ARAC_FAMILY_2"/>
    <property type="match status" value="2"/>
</dbReference>
<dbReference type="SUPFAM" id="SSF51215">
    <property type="entry name" value="Regulatory protein AraC"/>
    <property type="match status" value="1"/>
</dbReference>
<dbReference type="InterPro" id="IPR018060">
    <property type="entry name" value="HTH_AraC"/>
</dbReference>
<dbReference type="EMBL" id="JACYGY010000001">
    <property type="protein sequence ID" value="MBE9461677.1"/>
    <property type="molecule type" value="Genomic_DNA"/>
</dbReference>
<name>A0ABR9W871_9BACT</name>
<dbReference type="InterPro" id="IPR003313">
    <property type="entry name" value="AraC-bd"/>
</dbReference>
<dbReference type="Gene3D" id="1.10.10.60">
    <property type="entry name" value="Homeodomain-like"/>
    <property type="match status" value="2"/>
</dbReference>
<feature type="domain" description="HTH araC/xylS-type" evidence="4">
    <location>
        <begin position="196"/>
        <end position="294"/>
    </location>
</feature>
<keyword evidence="2" id="KW-0238">DNA-binding</keyword>
<comment type="caution">
    <text evidence="5">The sequence shown here is derived from an EMBL/GenBank/DDBJ whole genome shotgun (WGS) entry which is preliminary data.</text>
</comment>
<dbReference type="Pfam" id="PF02311">
    <property type="entry name" value="AraC_binding"/>
    <property type="match status" value="1"/>
</dbReference>
<dbReference type="InterPro" id="IPR009057">
    <property type="entry name" value="Homeodomain-like_sf"/>
</dbReference>
<dbReference type="InterPro" id="IPR037923">
    <property type="entry name" value="HTH-like"/>
</dbReference>
<reference evidence="6" key="1">
    <citation type="submission" date="2023-07" db="EMBL/GenBank/DDBJ databases">
        <title>Dyadobacter sp. nov 'subterranea' isolated from contaminted grondwater.</title>
        <authorList>
            <person name="Szabo I."/>
            <person name="Al-Omari J."/>
            <person name="Szerdahelyi S.G."/>
            <person name="Rado J."/>
        </authorList>
    </citation>
    <scope>NUCLEOTIDE SEQUENCE [LARGE SCALE GENOMIC DNA]</scope>
    <source>
        <strain evidence="6">UP-52</strain>
    </source>
</reference>
<dbReference type="Pfam" id="PF12833">
    <property type="entry name" value="HTH_18"/>
    <property type="match status" value="2"/>
</dbReference>
<dbReference type="SUPFAM" id="SSF46689">
    <property type="entry name" value="Homeodomain-like"/>
    <property type="match status" value="2"/>
</dbReference>